<dbReference type="PANTHER" id="PTHR15180">
    <property type="entry name" value="GENERAL TRANSCRIPTION FACTOR 3C POLYPEPTIDE 1"/>
    <property type="match status" value="1"/>
</dbReference>
<keyword evidence="2" id="KW-1185">Reference proteome</keyword>
<evidence type="ECO:0000313" key="1">
    <source>
        <dbReference type="EMBL" id="KAK3787896.1"/>
    </source>
</evidence>
<proteinExistence type="predicted"/>
<dbReference type="AlphaFoldDB" id="A0AAE1AIJ8"/>
<dbReference type="GO" id="GO:0000127">
    <property type="term" value="C:transcription factor TFIIIC complex"/>
    <property type="evidence" value="ECO:0007669"/>
    <property type="project" value="InterPro"/>
</dbReference>
<protein>
    <submittedName>
        <fullName evidence="1">Uncharacterized protein</fullName>
    </submittedName>
</protein>
<dbReference type="Proteomes" id="UP001283361">
    <property type="component" value="Unassembled WGS sequence"/>
</dbReference>
<sequence>MLSFSAPRHQVLKAGHTWRRLVGRRHFRPWLVEVPDAGLGDGALSTETGPKKPDGTESANSVLYQVRPWRSFHKGRINVAGLRRVLERVLSDVMVKPGQTVTSLCHQLNPHFLSAVTLDALEILEEIGCVHSVFVSPRPKIDLFSKVSRKVSITTESNRGSTRVVDISVESPLRFASFLEAVHQHCQDPGTQ</sequence>
<reference evidence="1" key="1">
    <citation type="journal article" date="2023" name="G3 (Bethesda)">
        <title>A reference genome for the long-term kleptoplast-retaining sea slug Elysia crispata morphotype clarki.</title>
        <authorList>
            <person name="Eastman K.E."/>
            <person name="Pendleton A.L."/>
            <person name="Shaikh M.A."/>
            <person name="Suttiyut T."/>
            <person name="Ogas R."/>
            <person name="Tomko P."/>
            <person name="Gavelis G."/>
            <person name="Widhalm J.R."/>
            <person name="Wisecaver J.H."/>
        </authorList>
    </citation>
    <scope>NUCLEOTIDE SEQUENCE</scope>
    <source>
        <strain evidence="1">ECLA1</strain>
    </source>
</reference>
<evidence type="ECO:0000313" key="2">
    <source>
        <dbReference type="Proteomes" id="UP001283361"/>
    </source>
</evidence>
<dbReference type="GO" id="GO:0003677">
    <property type="term" value="F:DNA binding"/>
    <property type="evidence" value="ECO:0007669"/>
    <property type="project" value="InterPro"/>
</dbReference>
<organism evidence="1 2">
    <name type="scientific">Elysia crispata</name>
    <name type="common">lettuce slug</name>
    <dbReference type="NCBI Taxonomy" id="231223"/>
    <lineage>
        <taxon>Eukaryota</taxon>
        <taxon>Metazoa</taxon>
        <taxon>Spiralia</taxon>
        <taxon>Lophotrochozoa</taxon>
        <taxon>Mollusca</taxon>
        <taxon>Gastropoda</taxon>
        <taxon>Heterobranchia</taxon>
        <taxon>Euthyneura</taxon>
        <taxon>Panpulmonata</taxon>
        <taxon>Sacoglossa</taxon>
        <taxon>Placobranchoidea</taxon>
        <taxon>Plakobranchidae</taxon>
        <taxon>Elysia</taxon>
    </lineage>
</organism>
<gene>
    <name evidence="1" type="ORF">RRG08_008030</name>
</gene>
<accession>A0AAE1AIJ8</accession>
<dbReference type="EMBL" id="JAWDGP010001825">
    <property type="protein sequence ID" value="KAK3787896.1"/>
    <property type="molecule type" value="Genomic_DNA"/>
</dbReference>
<dbReference type="GO" id="GO:0006384">
    <property type="term" value="P:transcription initiation at RNA polymerase III promoter"/>
    <property type="evidence" value="ECO:0007669"/>
    <property type="project" value="InterPro"/>
</dbReference>
<comment type="caution">
    <text evidence="1">The sequence shown here is derived from an EMBL/GenBank/DDBJ whole genome shotgun (WGS) entry which is preliminary data.</text>
</comment>
<dbReference type="PANTHER" id="PTHR15180:SF1">
    <property type="entry name" value="GENERAL TRANSCRIPTION FACTOR 3C POLYPEPTIDE 1"/>
    <property type="match status" value="1"/>
</dbReference>
<dbReference type="InterPro" id="IPR044210">
    <property type="entry name" value="Tfc3-like"/>
</dbReference>
<dbReference type="GO" id="GO:0042791">
    <property type="term" value="P:5S class rRNA transcription by RNA polymerase III"/>
    <property type="evidence" value="ECO:0007669"/>
    <property type="project" value="TreeGrafter"/>
</dbReference>
<name>A0AAE1AIJ8_9GAST</name>